<evidence type="ECO:0000256" key="5">
    <source>
        <dbReference type="ARBA" id="ARBA00023288"/>
    </source>
</evidence>
<dbReference type="Pfam" id="PF13416">
    <property type="entry name" value="SBP_bac_8"/>
    <property type="match status" value="1"/>
</dbReference>
<gene>
    <name evidence="7" type="ORF">GCWU0000282_003108</name>
</gene>
<keyword evidence="5" id="KW-0449">Lipoprotein</keyword>
<evidence type="ECO:0000313" key="8">
    <source>
        <dbReference type="Proteomes" id="UP000018227"/>
    </source>
</evidence>
<keyword evidence="2 6" id="KW-0732">Signal</keyword>
<keyword evidence="8" id="KW-1185">Reference proteome</keyword>
<keyword evidence="4" id="KW-0564">Palmitate</keyword>
<dbReference type="STRING" id="592026.GCWU0000282_003108"/>
<dbReference type="OrthoDB" id="94797at2"/>
<feature type="signal peptide" evidence="6">
    <location>
        <begin position="1"/>
        <end position="23"/>
    </location>
</feature>
<dbReference type="HOGENOM" id="CLU_046536_1_0_9"/>
<dbReference type="SUPFAM" id="SSF53850">
    <property type="entry name" value="Periplasmic binding protein-like II"/>
    <property type="match status" value="1"/>
</dbReference>
<dbReference type="eggNOG" id="COG1653">
    <property type="taxonomic scope" value="Bacteria"/>
</dbReference>
<keyword evidence="3" id="KW-0472">Membrane</keyword>
<keyword evidence="1" id="KW-1003">Cell membrane</keyword>
<dbReference type="AlphaFoldDB" id="V2XHA2"/>
<evidence type="ECO:0000313" key="7">
    <source>
        <dbReference type="EMBL" id="ESL01549.1"/>
    </source>
</evidence>
<evidence type="ECO:0000256" key="2">
    <source>
        <dbReference type="ARBA" id="ARBA00022729"/>
    </source>
</evidence>
<evidence type="ECO:0000256" key="6">
    <source>
        <dbReference type="SAM" id="SignalP"/>
    </source>
</evidence>
<evidence type="ECO:0000256" key="4">
    <source>
        <dbReference type="ARBA" id="ARBA00023139"/>
    </source>
</evidence>
<name>V2XHA2_9FIRM</name>
<dbReference type="InterPro" id="IPR006059">
    <property type="entry name" value="SBP"/>
</dbReference>
<dbReference type="Proteomes" id="UP000018227">
    <property type="component" value="Unassembled WGS sequence"/>
</dbReference>
<reference evidence="7 8" key="1">
    <citation type="submission" date="2013-06" db="EMBL/GenBank/DDBJ databases">
        <authorList>
            <person name="Weinstock G."/>
            <person name="Sodergren E."/>
            <person name="Clifton S."/>
            <person name="Fulton L."/>
            <person name="Fulton B."/>
            <person name="Courtney L."/>
            <person name="Fronick C."/>
            <person name="Harrison M."/>
            <person name="Strong C."/>
            <person name="Farmer C."/>
            <person name="Delahaunty K."/>
            <person name="Markovic C."/>
            <person name="Hall O."/>
            <person name="Minx P."/>
            <person name="Tomlinson C."/>
            <person name="Mitreva M."/>
            <person name="Nelson J."/>
            <person name="Hou S."/>
            <person name="Wollam A."/>
            <person name="Pepin K.H."/>
            <person name="Johnson M."/>
            <person name="Bhonagiri V."/>
            <person name="Nash W.E."/>
            <person name="Warren W."/>
            <person name="Chinwalla A."/>
            <person name="Mardis E.R."/>
            <person name="Wilson R.K."/>
        </authorList>
    </citation>
    <scope>NUCLEOTIDE SEQUENCE [LARGE SCALE GENOMIC DNA]</scope>
    <source>
        <strain evidence="7 8">ATCC 51271</strain>
    </source>
</reference>
<sequence length="438" mass="49450">MKIKKLFSFLLIFCILFPITSCSTNIIRPITEDTEITLWTYPIGDWGNEAVVNELVRDFTEVNPEITVKTKFLDYKSGDKEVEEAIRSGKAPNLILEGPERLVADWGRRGLMEDLADLYTDASKDIYENVVFACRSSDGKFYEYPLCMATHCMAINKRIFEETNALQYVNLSNYTWTTKDFLKAVETIYRHGYKDVLKIYCKSKSGDQGSRALVNNLYDGTYTDDEHRSYTIDSSKNIAALSALDSCQGISIDSDLSSSDEIDKFRKGELAISICWSPSLHNDTTFGQAGKTVSGDEIIPMHFPSPNGSSKLVGGIWGFGIFKNDDKNKIKASKMFIDYMANDEKGARNAVRISRFFPVHKGLTDVYVNTEISSTMDLFSKHFMLNMGDYYQVTPGWTKVRSLWKTALQSISKGDNIRKTLRDCNSKANSIAKESNSK</sequence>
<dbReference type="PANTHER" id="PTHR43649">
    <property type="entry name" value="ARABINOSE-BINDING PROTEIN-RELATED"/>
    <property type="match status" value="1"/>
</dbReference>
<evidence type="ECO:0000256" key="1">
    <source>
        <dbReference type="ARBA" id="ARBA00022475"/>
    </source>
</evidence>
<comment type="caution">
    <text evidence="7">The sequence shown here is derived from an EMBL/GenBank/DDBJ whole genome shotgun (WGS) entry which is preliminary data.</text>
</comment>
<evidence type="ECO:0000256" key="3">
    <source>
        <dbReference type="ARBA" id="ARBA00023136"/>
    </source>
</evidence>
<dbReference type="PANTHER" id="PTHR43649:SF33">
    <property type="entry name" value="POLYGALACTURONAN_RHAMNOGALACTURONAN-BINDING PROTEIN YTCQ"/>
    <property type="match status" value="1"/>
</dbReference>
<protein>
    <submittedName>
        <fullName evidence="7">ABC transporter, solute-binding protein</fullName>
    </submittedName>
</protein>
<dbReference type="RefSeq" id="WP_023355949.1">
    <property type="nucleotide sequence ID" value="NZ_KI535371.1"/>
</dbReference>
<proteinExistence type="predicted"/>
<dbReference type="InterPro" id="IPR050490">
    <property type="entry name" value="Bact_solute-bd_prot1"/>
</dbReference>
<feature type="chain" id="PRO_5004712496" evidence="6">
    <location>
        <begin position="24"/>
        <end position="438"/>
    </location>
</feature>
<organism evidence="7 8">
    <name type="scientific">Catonella morbi ATCC 51271</name>
    <dbReference type="NCBI Taxonomy" id="592026"/>
    <lineage>
        <taxon>Bacteria</taxon>
        <taxon>Bacillati</taxon>
        <taxon>Bacillota</taxon>
        <taxon>Clostridia</taxon>
        <taxon>Lachnospirales</taxon>
        <taxon>Lachnospiraceae</taxon>
        <taxon>Catonella</taxon>
    </lineage>
</organism>
<accession>V2XHA2</accession>
<dbReference type="Gene3D" id="3.40.190.10">
    <property type="entry name" value="Periplasmic binding protein-like II"/>
    <property type="match status" value="1"/>
</dbReference>
<dbReference type="EMBL" id="ACIL03000021">
    <property type="protein sequence ID" value="ESL01549.1"/>
    <property type="molecule type" value="Genomic_DNA"/>
</dbReference>